<sequence length="67" mass="7223">MSRPDLTGAAWRRSSYSNQAGGDCVEVADGLPGLVPVRDSKAPQGPTLRFEEASWTAFIGDLKSRRS</sequence>
<dbReference type="InterPro" id="IPR007278">
    <property type="entry name" value="DUF397"/>
</dbReference>
<feature type="domain" description="DUF397" evidence="1">
    <location>
        <begin position="9"/>
        <end position="63"/>
    </location>
</feature>
<keyword evidence="3" id="KW-1185">Reference proteome</keyword>
<protein>
    <submittedName>
        <fullName evidence="2">Regulatory protein</fullName>
    </submittedName>
</protein>
<evidence type="ECO:0000313" key="2">
    <source>
        <dbReference type="EMBL" id="KEG40994.1"/>
    </source>
</evidence>
<dbReference type="Proteomes" id="UP000027632">
    <property type="component" value="Unassembled WGS sequence"/>
</dbReference>
<evidence type="ECO:0000259" key="1">
    <source>
        <dbReference type="Pfam" id="PF04149"/>
    </source>
</evidence>
<reference evidence="2 3" key="1">
    <citation type="submission" date="2014-04" db="EMBL/GenBank/DDBJ databases">
        <title>Draft genome sequence of the novel Streptomyces griseorubens JSD-1 playing a role in carbon and nitrogen cycle.</title>
        <authorList>
            <consortium name="Shanghai Jiao Tong University"/>
            <person name="Feng H."/>
            <person name="Sun Y."/>
            <person name="Zhi Y."/>
            <person name="Mao L."/>
            <person name="Luo Y."/>
            <person name="Wei X."/>
            <person name="Zhou P."/>
        </authorList>
    </citation>
    <scope>NUCLEOTIDE SEQUENCE [LARGE SCALE GENOMIC DNA]</scope>
    <source>
        <strain evidence="2 3">JSD-1</strain>
    </source>
</reference>
<comment type="caution">
    <text evidence="2">The sequence shown here is derived from an EMBL/GenBank/DDBJ whole genome shotgun (WGS) entry which is preliminary data.</text>
</comment>
<evidence type="ECO:0000313" key="3">
    <source>
        <dbReference type="Proteomes" id="UP000027632"/>
    </source>
</evidence>
<dbReference type="Pfam" id="PF04149">
    <property type="entry name" value="DUF397"/>
    <property type="match status" value="1"/>
</dbReference>
<organism evidence="2 3">
    <name type="scientific">Streptomyces griseorubens</name>
    <dbReference type="NCBI Taxonomy" id="66897"/>
    <lineage>
        <taxon>Bacteria</taxon>
        <taxon>Bacillati</taxon>
        <taxon>Actinomycetota</taxon>
        <taxon>Actinomycetes</taxon>
        <taxon>Kitasatosporales</taxon>
        <taxon>Streptomycetaceae</taxon>
        <taxon>Streptomyces</taxon>
        <taxon>Streptomyces althioticus group</taxon>
    </lineage>
</organism>
<proteinExistence type="predicted"/>
<name>A0ABR4T0L3_9ACTN</name>
<accession>A0ABR4T0L3</accession>
<gene>
    <name evidence="2" type="ORF">DJ64_06140</name>
</gene>
<dbReference type="EMBL" id="JJMG01000140">
    <property type="protein sequence ID" value="KEG40994.1"/>
    <property type="molecule type" value="Genomic_DNA"/>
</dbReference>